<dbReference type="PANTHER" id="PTHR43105:SF10">
    <property type="entry name" value="NADH-QUINONE OXIDOREDUCTASE SUBUNIT G"/>
    <property type="match status" value="1"/>
</dbReference>
<dbReference type="GO" id="GO:0046872">
    <property type="term" value="F:metal ion binding"/>
    <property type="evidence" value="ECO:0007669"/>
    <property type="project" value="UniProtKB-KW"/>
</dbReference>
<keyword evidence="8" id="KW-0677">Repeat</keyword>
<feature type="domain" description="4Fe-4S ferredoxin-type" evidence="16">
    <location>
        <begin position="139"/>
        <end position="168"/>
    </location>
</feature>
<evidence type="ECO:0000256" key="8">
    <source>
        <dbReference type="ARBA" id="ARBA00022737"/>
    </source>
</evidence>
<dbReference type="Proteomes" id="UP000540989">
    <property type="component" value="Unassembled WGS sequence"/>
</dbReference>
<dbReference type="PROSITE" id="PS00643">
    <property type="entry name" value="COMPLEX1_75K_3"/>
    <property type="match status" value="1"/>
</dbReference>
<keyword evidence="11" id="KW-0411">Iron-sulfur</keyword>
<dbReference type="SUPFAM" id="SSF54862">
    <property type="entry name" value="4Fe-4S ferredoxins"/>
    <property type="match status" value="1"/>
</dbReference>
<keyword evidence="20" id="KW-1185">Reference proteome</keyword>
<dbReference type="AlphaFoldDB" id="A0A7W7ZFL4"/>
<dbReference type="GO" id="GO:0003954">
    <property type="term" value="F:NADH dehydrogenase activity"/>
    <property type="evidence" value="ECO:0007669"/>
    <property type="project" value="TreeGrafter"/>
</dbReference>
<dbReference type="Pfam" id="PF10588">
    <property type="entry name" value="NADH-G_4Fe-4S_3"/>
    <property type="match status" value="1"/>
</dbReference>
<dbReference type="GO" id="GO:0008137">
    <property type="term" value="F:NADH dehydrogenase (ubiquinone) activity"/>
    <property type="evidence" value="ECO:0007669"/>
    <property type="project" value="InterPro"/>
</dbReference>
<evidence type="ECO:0000256" key="6">
    <source>
        <dbReference type="ARBA" id="ARBA00022719"/>
    </source>
</evidence>
<keyword evidence="4" id="KW-0004">4Fe-4S</keyword>
<organism evidence="19 20">
    <name type="scientific">Granulicella aggregans</name>
    <dbReference type="NCBI Taxonomy" id="474949"/>
    <lineage>
        <taxon>Bacteria</taxon>
        <taxon>Pseudomonadati</taxon>
        <taxon>Acidobacteriota</taxon>
        <taxon>Terriglobia</taxon>
        <taxon>Terriglobales</taxon>
        <taxon>Acidobacteriaceae</taxon>
        <taxon>Granulicella</taxon>
    </lineage>
</organism>
<keyword evidence="9" id="KW-1278">Translocase</keyword>
<dbReference type="SMART" id="SM00929">
    <property type="entry name" value="NADH-G_4Fe-4S_3"/>
    <property type="match status" value="1"/>
</dbReference>
<dbReference type="PROSITE" id="PS51085">
    <property type="entry name" value="2FE2S_FER_2"/>
    <property type="match status" value="1"/>
</dbReference>
<dbReference type="InterPro" id="IPR017896">
    <property type="entry name" value="4Fe4S_Fe-S-bd"/>
</dbReference>
<comment type="subcellular location">
    <subcellularLocation>
        <location evidence="2">Membrane</location>
    </subcellularLocation>
</comment>
<dbReference type="FunFam" id="3.10.20.740:FF:000004">
    <property type="entry name" value="NADH-quinone oxidoreductase"/>
    <property type="match status" value="1"/>
</dbReference>
<keyword evidence="12" id="KW-0520">NAD</keyword>
<dbReference type="InterPro" id="IPR036010">
    <property type="entry name" value="2Fe-2S_ferredoxin-like_sf"/>
</dbReference>
<dbReference type="PROSITE" id="PS00641">
    <property type="entry name" value="COMPLEX1_75K_1"/>
    <property type="match status" value="1"/>
</dbReference>
<evidence type="ECO:0000256" key="10">
    <source>
        <dbReference type="ARBA" id="ARBA00023004"/>
    </source>
</evidence>
<dbReference type="InterPro" id="IPR019574">
    <property type="entry name" value="NADH_UbQ_OxRdtase_Gsu_4Fe4S-bd"/>
</dbReference>
<comment type="similarity">
    <text evidence="3">Belongs to the complex I 75 kDa subunit family.</text>
</comment>
<proteinExistence type="inferred from homology"/>
<evidence type="ECO:0000256" key="4">
    <source>
        <dbReference type="ARBA" id="ARBA00022485"/>
    </source>
</evidence>
<evidence type="ECO:0000256" key="7">
    <source>
        <dbReference type="ARBA" id="ARBA00022723"/>
    </source>
</evidence>
<dbReference type="PROSITE" id="PS00642">
    <property type="entry name" value="COMPLEX1_75K_2"/>
    <property type="match status" value="1"/>
</dbReference>
<dbReference type="InterPro" id="IPR006656">
    <property type="entry name" value="Mopterin_OxRdtase"/>
</dbReference>
<dbReference type="Gene3D" id="2.20.25.90">
    <property type="entry name" value="ADC-like domains"/>
    <property type="match status" value="1"/>
</dbReference>
<dbReference type="EMBL" id="JACHIP010000005">
    <property type="protein sequence ID" value="MBB5058927.1"/>
    <property type="molecule type" value="Genomic_DNA"/>
</dbReference>
<dbReference type="RefSeq" id="WP_184219522.1">
    <property type="nucleotide sequence ID" value="NZ_JACHIP010000005.1"/>
</dbReference>
<gene>
    <name evidence="19" type="ORF">HDF16_003650</name>
</gene>
<dbReference type="InterPro" id="IPR000283">
    <property type="entry name" value="NADH_UbQ_OxRdtase_75kDa_su_CS"/>
</dbReference>
<dbReference type="GO" id="GO:0051539">
    <property type="term" value="F:4 iron, 4 sulfur cluster binding"/>
    <property type="evidence" value="ECO:0007669"/>
    <property type="project" value="UniProtKB-KW"/>
</dbReference>
<protein>
    <submittedName>
        <fullName evidence="19">NADH-quinone oxidoreductase subunit G</fullName>
    </submittedName>
</protein>
<evidence type="ECO:0000256" key="11">
    <source>
        <dbReference type="ARBA" id="ARBA00023014"/>
    </source>
</evidence>
<evidence type="ECO:0000256" key="2">
    <source>
        <dbReference type="ARBA" id="ARBA00004370"/>
    </source>
</evidence>
<evidence type="ECO:0000256" key="9">
    <source>
        <dbReference type="ARBA" id="ARBA00022967"/>
    </source>
</evidence>
<dbReference type="FunFam" id="3.30.70.20:FF:000035">
    <property type="entry name" value="Iron hydrogenase 1"/>
    <property type="match status" value="1"/>
</dbReference>
<dbReference type="InterPro" id="IPR001041">
    <property type="entry name" value="2Fe-2S_ferredoxin-type"/>
</dbReference>
<keyword evidence="7" id="KW-0479">Metal-binding</keyword>
<dbReference type="InterPro" id="IPR054351">
    <property type="entry name" value="NADH_UbQ_OxRdtase_ferredoxin"/>
</dbReference>
<dbReference type="Gene3D" id="3.30.70.20">
    <property type="match status" value="1"/>
</dbReference>
<feature type="domain" description="4Fe-4S His(Cys)3-ligated-type" evidence="18">
    <location>
        <begin position="80"/>
        <end position="119"/>
    </location>
</feature>
<evidence type="ECO:0000313" key="19">
    <source>
        <dbReference type="EMBL" id="MBB5058927.1"/>
    </source>
</evidence>
<dbReference type="PROSITE" id="PS51669">
    <property type="entry name" value="4FE4S_MOW_BIS_MGD"/>
    <property type="match status" value="1"/>
</dbReference>
<dbReference type="Gene3D" id="3.10.20.740">
    <property type="match status" value="1"/>
</dbReference>
<feature type="domain" description="2Fe-2S ferredoxin-type" evidence="15">
    <location>
        <begin position="2"/>
        <end position="80"/>
    </location>
</feature>
<dbReference type="InterPro" id="IPR050123">
    <property type="entry name" value="Prok_molybdopt-oxidoreductase"/>
</dbReference>
<dbReference type="SUPFAM" id="SSF54292">
    <property type="entry name" value="2Fe-2S ferredoxin-like"/>
    <property type="match status" value="1"/>
</dbReference>
<dbReference type="PROSITE" id="PS00198">
    <property type="entry name" value="4FE4S_FER_1"/>
    <property type="match status" value="1"/>
</dbReference>
<keyword evidence="13" id="KW-0472">Membrane</keyword>
<feature type="domain" description="4Fe-4S Mo/W bis-MGD-type" evidence="17">
    <location>
        <begin position="225"/>
        <end position="285"/>
    </location>
</feature>
<dbReference type="PROSITE" id="PS51839">
    <property type="entry name" value="4FE4S_HC3"/>
    <property type="match status" value="1"/>
</dbReference>
<keyword evidence="6" id="KW-0874">Quinone</keyword>
<dbReference type="GO" id="GO:0016020">
    <property type="term" value="C:membrane"/>
    <property type="evidence" value="ECO:0007669"/>
    <property type="project" value="UniProtKB-SubCell"/>
</dbReference>
<evidence type="ECO:0000259" key="18">
    <source>
        <dbReference type="PROSITE" id="PS51839"/>
    </source>
</evidence>
<dbReference type="Pfam" id="PF04879">
    <property type="entry name" value="Molybdop_Fe4S4"/>
    <property type="match status" value="1"/>
</dbReference>
<name>A0A7W7ZFL4_9BACT</name>
<keyword evidence="5" id="KW-0001">2Fe-2S</keyword>
<dbReference type="CDD" id="cd00207">
    <property type="entry name" value="fer2"/>
    <property type="match status" value="1"/>
</dbReference>
<dbReference type="Pfam" id="PF22117">
    <property type="entry name" value="Fer4_Nqo3"/>
    <property type="match status" value="1"/>
</dbReference>
<evidence type="ECO:0000259" key="16">
    <source>
        <dbReference type="PROSITE" id="PS51379"/>
    </source>
</evidence>
<dbReference type="Gene3D" id="3.40.50.740">
    <property type="match status" value="2"/>
</dbReference>
<evidence type="ECO:0000256" key="3">
    <source>
        <dbReference type="ARBA" id="ARBA00005404"/>
    </source>
</evidence>
<comment type="cofactor">
    <cofactor evidence="14">
        <name>[2Fe-2S] cluster</name>
        <dbReference type="ChEBI" id="CHEBI:190135"/>
    </cofactor>
</comment>
<reference evidence="19 20" key="1">
    <citation type="submission" date="2020-08" db="EMBL/GenBank/DDBJ databases">
        <title>Genomic Encyclopedia of Type Strains, Phase IV (KMG-V): Genome sequencing to study the core and pangenomes of soil and plant-associated prokaryotes.</title>
        <authorList>
            <person name="Whitman W."/>
        </authorList>
    </citation>
    <scope>NUCLEOTIDE SEQUENCE [LARGE SCALE GENOMIC DNA]</scope>
    <source>
        <strain evidence="19 20">M8UP14</strain>
    </source>
</reference>
<evidence type="ECO:0000256" key="12">
    <source>
        <dbReference type="ARBA" id="ARBA00023027"/>
    </source>
</evidence>
<keyword evidence="10" id="KW-0408">Iron</keyword>
<evidence type="ECO:0000256" key="13">
    <source>
        <dbReference type="ARBA" id="ARBA00023136"/>
    </source>
</evidence>
<dbReference type="SUPFAM" id="SSF53706">
    <property type="entry name" value="Formate dehydrogenase/DMSO reductase, domains 1-3"/>
    <property type="match status" value="1"/>
</dbReference>
<evidence type="ECO:0000259" key="17">
    <source>
        <dbReference type="PROSITE" id="PS51669"/>
    </source>
</evidence>
<dbReference type="Pfam" id="PF13510">
    <property type="entry name" value="Fer2_4"/>
    <property type="match status" value="1"/>
</dbReference>
<dbReference type="GO" id="GO:0042773">
    <property type="term" value="P:ATP synthesis coupled electron transport"/>
    <property type="evidence" value="ECO:0007669"/>
    <property type="project" value="InterPro"/>
</dbReference>
<accession>A0A7W7ZFL4</accession>
<dbReference type="PANTHER" id="PTHR43105">
    <property type="entry name" value="RESPIRATORY NITRATE REDUCTASE"/>
    <property type="match status" value="1"/>
</dbReference>
<evidence type="ECO:0000256" key="14">
    <source>
        <dbReference type="ARBA" id="ARBA00034078"/>
    </source>
</evidence>
<dbReference type="InterPro" id="IPR006963">
    <property type="entry name" value="Mopterin_OxRdtase_4Fe-4S_dom"/>
</dbReference>
<dbReference type="SMART" id="SM00926">
    <property type="entry name" value="Molybdop_Fe4S4"/>
    <property type="match status" value="1"/>
</dbReference>
<dbReference type="GO" id="GO:0051537">
    <property type="term" value="F:2 iron, 2 sulfur cluster binding"/>
    <property type="evidence" value="ECO:0007669"/>
    <property type="project" value="UniProtKB-KW"/>
</dbReference>
<evidence type="ECO:0000256" key="1">
    <source>
        <dbReference type="ARBA" id="ARBA00001966"/>
    </source>
</evidence>
<evidence type="ECO:0000259" key="15">
    <source>
        <dbReference type="PROSITE" id="PS51085"/>
    </source>
</evidence>
<evidence type="ECO:0000256" key="5">
    <source>
        <dbReference type="ARBA" id="ARBA00022714"/>
    </source>
</evidence>
<evidence type="ECO:0000313" key="20">
    <source>
        <dbReference type="Proteomes" id="UP000540989"/>
    </source>
</evidence>
<sequence>MPDVTFTVDGNKLTAPAGTLLIEACKSAGIEIPAFCYYPGLSLQAACRMCVVRIEKMPKLQTACTTPVAEGMVVQTETPEIAQARKATLQLLLGNHPLDCPVCDAGGECELQDMTFKYGAADSFYAEPKNHREEQKWSPVVYFDRPRCILCYRCVRMCGEGMDVFALGIQNRGSSSVIAPNVPAQMSPDDLAHVDCEQCGMCIDACPVGALTSGTYRYKTRPWEMNHVATVCTHCGDGCKTTLGVRSTSDGAEIVRGDNRDKSGINGDFLCNKGRYAFDFANSPDRITQPLVRNSSGVLLPVSWEQALEHVGKKLRELRDTRGGKSIGVVGGNRLTNEEAYLLQKFARTVLQTNNIDHHRTADYVSFAQALAGTTGKAASQRDIEKSPAIFIIGGDPTNQNPLTAWNLRSNVRLNKARIYIANTEEIKLRRNAKAFLHVAPFGYSALADLMSGDDSTLESLVQPGTNKQVALDFRAALRAEEEVVVLIGSELRGGDLKKVIEFGTKLPGRKFALLSDYVNSRGAADMGLLPDMLPGYTPITAGSNLATEYNIATEPGLDMLEIFDAAGKGELSALYVVGANPVARFGVDPAALRNTFVVVQEMFLTETAALADVILPAANLYEKSGSVTNSYGDLQQVNKAGDRAGVRTDFEMIVRIADKMGANMRALVPFGKGLHADMGQTRGAQSGEADRHAVWLTANNLEPRLSPFDPMAILDEINRLVPGYSLLRLQLLSGNDQHLSPAAPSDLVQITNRRDLVLPANDGLFTSGTLGRYSAMLADLQQNAASRTAAAEQTAAD</sequence>
<comment type="caution">
    <text evidence="19">The sequence shown here is derived from an EMBL/GenBank/DDBJ whole genome shotgun (WGS) entry which is preliminary data.</text>
</comment>
<comment type="cofactor">
    <cofactor evidence="1">
        <name>[4Fe-4S] cluster</name>
        <dbReference type="ChEBI" id="CHEBI:49883"/>
    </cofactor>
</comment>
<dbReference type="GO" id="GO:0048038">
    <property type="term" value="F:quinone binding"/>
    <property type="evidence" value="ECO:0007669"/>
    <property type="project" value="UniProtKB-KW"/>
</dbReference>
<dbReference type="Gene3D" id="3.40.228.10">
    <property type="entry name" value="Dimethylsulfoxide Reductase, domain 2"/>
    <property type="match status" value="1"/>
</dbReference>
<dbReference type="InterPro" id="IPR017900">
    <property type="entry name" value="4Fe4S_Fe_S_CS"/>
</dbReference>
<feature type="domain" description="4Fe-4S ferredoxin-type" evidence="16">
    <location>
        <begin position="186"/>
        <end position="216"/>
    </location>
</feature>
<dbReference type="PROSITE" id="PS51379">
    <property type="entry name" value="4FE4S_FER_2"/>
    <property type="match status" value="2"/>
</dbReference>
<dbReference type="Pfam" id="PF00384">
    <property type="entry name" value="Molybdopterin"/>
    <property type="match status" value="1"/>
</dbReference>